<dbReference type="CDD" id="cd24032">
    <property type="entry name" value="ASKHA_NBD_TsaB"/>
    <property type="match status" value="1"/>
</dbReference>
<dbReference type="SUPFAM" id="SSF53067">
    <property type="entry name" value="Actin-like ATPase domain"/>
    <property type="match status" value="2"/>
</dbReference>
<dbReference type="STRING" id="1298851.TST_1276"/>
<dbReference type="Gene3D" id="3.30.420.40">
    <property type="match status" value="2"/>
</dbReference>
<sequence>MLILALDTTTEFISVAVFEDEKVLSEFTVKGKKSTSSKLFVLIDEVLTSAEVDKTQLDVVACAVGPGSFTGVRIGVAAVKGFVFASQKKVVAVSTLEAMASLCPVQGRLLFPILDARRGQFYGAMFRWMNSALERLSEDLLLNPEDVERIAGSVLFVGEAAGRLGYDYFPVEGLAKGVARVAFKKAQRNEFTDLFKLKPVYLRLSDAEQSKGIVVYKG</sequence>
<feature type="domain" description="Gcp-like" evidence="1">
    <location>
        <begin position="33"/>
        <end position="149"/>
    </location>
</feature>
<keyword evidence="2" id="KW-0378">Hydrolase</keyword>
<dbReference type="GO" id="GO:0002949">
    <property type="term" value="P:tRNA threonylcarbamoyladenosine modification"/>
    <property type="evidence" value="ECO:0007669"/>
    <property type="project" value="InterPro"/>
</dbReference>
<dbReference type="InterPro" id="IPR043129">
    <property type="entry name" value="ATPase_NBD"/>
</dbReference>
<protein>
    <recommendedName>
        <fullName evidence="1">Gcp-like domain-containing protein</fullName>
    </recommendedName>
</protein>
<dbReference type="KEGG" id="ttk:TST_1276"/>
<dbReference type="Pfam" id="PF00814">
    <property type="entry name" value="TsaD"/>
    <property type="match status" value="1"/>
</dbReference>
<evidence type="ECO:0000259" key="1">
    <source>
        <dbReference type="Pfam" id="PF00814"/>
    </source>
</evidence>
<evidence type="ECO:0000313" key="2">
    <source>
        <dbReference type="EMBL" id="BAT72063.1"/>
    </source>
</evidence>
<name>A0A0S3QUR4_THET7</name>
<dbReference type="Proteomes" id="UP000063234">
    <property type="component" value="Chromosome"/>
</dbReference>
<organism evidence="2 3">
    <name type="scientific">Thermosulfidibacter takaii (strain DSM 17441 / JCM 13301 / NBRC 103674 / ABI70S6)</name>
    <dbReference type="NCBI Taxonomy" id="1298851"/>
    <lineage>
        <taxon>Bacteria</taxon>
        <taxon>Pseudomonadati</taxon>
        <taxon>Thermosulfidibacterota</taxon>
        <taxon>Thermosulfidibacteria</taxon>
        <taxon>Thermosulfidibacterales</taxon>
        <taxon>Thermosulfidibacteraceae</taxon>
    </lineage>
</organism>
<dbReference type="OrthoDB" id="9784166at2"/>
<dbReference type="InterPro" id="IPR022496">
    <property type="entry name" value="T6A_TsaB"/>
</dbReference>
<proteinExistence type="predicted"/>
<dbReference type="GO" id="GO:0016787">
    <property type="term" value="F:hydrolase activity"/>
    <property type="evidence" value="ECO:0007669"/>
    <property type="project" value="UniProtKB-KW"/>
</dbReference>
<dbReference type="PANTHER" id="PTHR11735">
    <property type="entry name" value="TRNA N6-ADENOSINE THREONYLCARBAMOYLTRANSFERASE"/>
    <property type="match status" value="1"/>
</dbReference>
<dbReference type="RefSeq" id="WP_068550058.1">
    <property type="nucleotide sequence ID" value="NZ_AP013035.1"/>
</dbReference>
<dbReference type="InterPro" id="IPR000905">
    <property type="entry name" value="Gcp-like_dom"/>
</dbReference>
<gene>
    <name evidence="2" type="primary">yeaZ</name>
    <name evidence="2" type="ORF">TST_1276</name>
</gene>
<dbReference type="NCBIfam" id="TIGR03725">
    <property type="entry name" value="T6A_YeaZ"/>
    <property type="match status" value="1"/>
</dbReference>
<dbReference type="PANTHER" id="PTHR11735:SF11">
    <property type="entry name" value="TRNA THREONYLCARBAMOYLADENOSINE BIOSYNTHESIS PROTEIN TSAB"/>
    <property type="match status" value="1"/>
</dbReference>
<dbReference type="EMBL" id="AP013035">
    <property type="protein sequence ID" value="BAT72063.1"/>
    <property type="molecule type" value="Genomic_DNA"/>
</dbReference>
<dbReference type="GO" id="GO:0005829">
    <property type="term" value="C:cytosol"/>
    <property type="evidence" value="ECO:0007669"/>
    <property type="project" value="TreeGrafter"/>
</dbReference>
<accession>A0A0S3QUR4</accession>
<dbReference type="AlphaFoldDB" id="A0A0S3QUR4"/>
<reference evidence="3" key="1">
    <citation type="journal article" date="2018" name="Science">
        <title>A primordial and reversible TCA cycle in a facultatively chemolithoautotrophic thermophile.</title>
        <authorList>
            <person name="Nunoura T."/>
            <person name="Chikaraishi Y."/>
            <person name="Izaki R."/>
            <person name="Suwa T."/>
            <person name="Sato T."/>
            <person name="Harada T."/>
            <person name="Mori K."/>
            <person name="Kato Y."/>
            <person name="Miyazaki M."/>
            <person name="Shimamura S."/>
            <person name="Yanagawa K."/>
            <person name="Shuto A."/>
            <person name="Ohkouchi N."/>
            <person name="Fujita N."/>
            <person name="Takaki Y."/>
            <person name="Atomi H."/>
            <person name="Takai K."/>
        </authorList>
    </citation>
    <scope>NUCLEOTIDE SEQUENCE [LARGE SCALE GENOMIC DNA]</scope>
    <source>
        <strain evidence="3">DSM 17441 / JCM 13301 / NBRC 103674 / ABI70S6</strain>
    </source>
</reference>
<keyword evidence="3" id="KW-1185">Reference proteome</keyword>
<dbReference type="PATRIC" id="fig|1298851.3.peg.1350"/>
<evidence type="ECO:0000313" key="3">
    <source>
        <dbReference type="Proteomes" id="UP000063234"/>
    </source>
</evidence>